<keyword evidence="9 10" id="KW-0998">Cell outer membrane</keyword>
<keyword evidence="8 10" id="KW-0472">Membrane</keyword>
<evidence type="ECO:0000256" key="2">
    <source>
        <dbReference type="ARBA" id="ARBA00022448"/>
    </source>
</evidence>
<evidence type="ECO:0000259" key="14">
    <source>
        <dbReference type="Pfam" id="PF07715"/>
    </source>
</evidence>
<dbReference type="GO" id="GO:0015889">
    <property type="term" value="P:cobalamin transport"/>
    <property type="evidence" value="ECO:0007669"/>
    <property type="project" value="TreeGrafter"/>
</dbReference>
<keyword evidence="6" id="KW-0406">Ion transport</keyword>
<evidence type="ECO:0000256" key="6">
    <source>
        <dbReference type="ARBA" id="ARBA00023065"/>
    </source>
</evidence>
<accession>A0A1H6U7B6</accession>
<comment type="subcellular location">
    <subcellularLocation>
        <location evidence="1 10">Cell outer membrane</location>
        <topology evidence="1 10">Multi-pass membrane protein</topology>
    </subcellularLocation>
</comment>
<dbReference type="SUPFAM" id="SSF56935">
    <property type="entry name" value="Porins"/>
    <property type="match status" value="1"/>
</dbReference>
<dbReference type="GO" id="GO:0009279">
    <property type="term" value="C:cell outer membrane"/>
    <property type="evidence" value="ECO:0007669"/>
    <property type="project" value="UniProtKB-SubCell"/>
</dbReference>
<evidence type="ECO:0000313" key="16">
    <source>
        <dbReference type="Proteomes" id="UP000242999"/>
    </source>
</evidence>
<dbReference type="AlphaFoldDB" id="A0A1H6U7B6"/>
<dbReference type="InterPro" id="IPR012910">
    <property type="entry name" value="Plug_dom"/>
</dbReference>
<dbReference type="RefSeq" id="WP_177166883.1">
    <property type="nucleotide sequence ID" value="NZ_FNYH01000012.1"/>
</dbReference>
<feature type="domain" description="TonB-dependent receptor-like beta-barrel" evidence="13">
    <location>
        <begin position="221"/>
        <end position="583"/>
    </location>
</feature>
<name>A0A1H6U7B6_9GAMM</name>
<dbReference type="GO" id="GO:0006811">
    <property type="term" value="P:monoatomic ion transport"/>
    <property type="evidence" value="ECO:0007669"/>
    <property type="project" value="UniProtKB-KW"/>
</dbReference>
<feature type="chain" id="PRO_5017215387" evidence="12">
    <location>
        <begin position="27"/>
        <end position="611"/>
    </location>
</feature>
<sequence>MPKIKSLPFWGLTFASCLLPVGFAQAQPELRLVVTANRTATPVNQSLAAVTVIDRETLANAQTSLLTEVLQAQAGLDISANGGYGKPSFIYLRGTASDHTLILVDGVKINSATTGTANLDDIPIDQIERIEIVRGPKSSLYGSEAIGGVIQIFRRQPKNQVQPRLQWQQGSHHTQALSAGVGGRTGKAWFDISAQHWDSQGYDVCRTQTEMAGCYTDEADADGYQRVSGRVQFGYAWSLATQVQLEASYTQGENAYDGGFSNQGHLRQTLLQMAFEHAATERWHHTLRAGRYSDQADEAKDGVFNSQFYTHREQLNWTQTYQVHPNHKLTAGVDYQQENIDSLVSYAQKSRDIWGLFAQYEGQAGAQDWQLSARYDDYDRLDQEVTGGIAWGYRFSPQLKTYLSYATAYKAPSFNELYYPNYGNAHLAAETSKSAEWGFKGALARWQWQAALYETRINDLITYDAFTQAAANVDQAKIRGLELSTQRRWLHWQLQTSLAWVDTQQKTGVYTGKELARRAPASARVDLDYYGERYRLGATVSAYQRRYEDSANQVRLGGYGVADVRASYQIRPDWHLGTRIANVFDKHYETAHYYNMPGRTWWLSLEYRPQM</sequence>
<dbReference type="Proteomes" id="UP000242999">
    <property type="component" value="Unassembled WGS sequence"/>
</dbReference>
<evidence type="ECO:0000256" key="1">
    <source>
        <dbReference type="ARBA" id="ARBA00004571"/>
    </source>
</evidence>
<proteinExistence type="inferred from homology"/>
<keyword evidence="4 10" id="KW-0812">Transmembrane</keyword>
<evidence type="ECO:0000256" key="4">
    <source>
        <dbReference type="ARBA" id="ARBA00022692"/>
    </source>
</evidence>
<evidence type="ECO:0000256" key="9">
    <source>
        <dbReference type="ARBA" id="ARBA00023237"/>
    </source>
</evidence>
<dbReference type="Pfam" id="PF07715">
    <property type="entry name" value="Plug"/>
    <property type="match status" value="1"/>
</dbReference>
<evidence type="ECO:0000256" key="3">
    <source>
        <dbReference type="ARBA" id="ARBA00022452"/>
    </source>
</evidence>
<dbReference type="CDD" id="cd01347">
    <property type="entry name" value="ligand_gated_channel"/>
    <property type="match status" value="1"/>
</dbReference>
<evidence type="ECO:0000256" key="7">
    <source>
        <dbReference type="ARBA" id="ARBA00023077"/>
    </source>
</evidence>
<keyword evidence="7 11" id="KW-0798">TonB box</keyword>
<evidence type="ECO:0000256" key="5">
    <source>
        <dbReference type="ARBA" id="ARBA00022729"/>
    </source>
</evidence>
<dbReference type="Gene3D" id="2.40.170.20">
    <property type="entry name" value="TonB-dependent receptor, beta-barrel domain"/>
    <property type="match status" value="1"/>
</dbReference>
<reference evidence="16" key="1">
    <citation type="submission" date="2016-10" db="EMBL/GenBank/DDBJ databases">
        <authorList>
            <person name="Varghese N."/>
            <person name="Submissions S."/>
        </authorList>
    </citation>
    <scope>NUCLEOTIDE SEQUENCE [LARGE SCALE GENOMIC DNA]</scope>
    <source>
        <strain evidence="16">DSM 7165</strain>
    </source>
</reference>
<dbReference type="Pfam" id="PF00593">
    <property type="entry name" value="TonB_dep_Rec_b-barrel"/>
    <property type="match status" value="1"/>
</dbReference>
<dbReference type="InterPro" id="IPR000531">
    <property type="entry name" value="Beta-barrel_TonB"/>
</dbReference>
<dbReference type="PROSITE" id="PS52016">
    <property type="entry name" value="TONB_DEPENDENT_REC_3"/>
    <property type="match status" value="1"/>
</dbReference>
<protein>
    <submittedName>
        <fullName evidence="15">Vitamin B12 transporter</fullName>
    </submittedName>
</protein>
<dbReference type="InterPro" id="IPR037066">
    <property type="entry name" value="Plug_dom_sf"/>
</dbReference>
<dbReference type="EMBL" id="FNYH01000012">
    <property type="protein sequence ID" value="SEI83772.1"/>
    <property type="molecule type" value="Genomic_DNA"/>
</dbReference>
<evidence type="ECO:0000256" key="12">
    <source>
        <dbReference type="SAM" id="SignalP"/>
    </source>
</evidence>
<comment type="similarity">
    <text evidence="10 11">Belongs to the TonB-dependent receptor family.</text>
</comment>
<gene>
    <name evidence="15" type="ORF">SAMN05421831_11232</name>
</gene>
<evidence type="ECO:0000256" key="11">
    <source>
        <dbReference type="RuleBase" id="RU003357"/>
    </source>
</evidence>
<evidence type="ECO:0000256" key="10">
    <source>
        <dbReference type="PROSITE-ProRule" id="PRU01360"/>
    </source>
</evidence>
<organism evidence="15 16">
    <name type="scientific">Allopseudospirillum japonicum</name>
    <dbReference type="NCBI Taxonomy" id="64971"/>
    <lineage>
        <taxon>Bacteria</taxon>
        <taxon>Pseudomonadati</taxon>
        <taxon>Pseudomonadota</taxon>
        <taxon>Gammaproteobacteria</taxon>
        <taxon>Oceanospirillales</taxon>
        <taxon>Oceanospirillaceae</taxon>
        <taxon>Allopseudospirillum</taxon>
    </lineage>
</organism>
<dbReference type="InterPro" id="IPR036942">
    <property type="entry name" value="Beta-barrel_TonB_sf"/>
</dbReference>
<dbReference type="PANTHER" id="PTHR30069:SF53">
    <property type="entry name" value="COLICIN I RECEPTOR-RELATED"/>
    <property type="match status" value="1"/>
</dbReference>
<dbReference type="InterPro" id="IPR039426">
    <property type="entry name" value="TonB-dep_rcpt-like"/>
</dbReference>
<dbReference type="STRING" id="64971.SAMN05421831_11232"/>
<keyword evidence="2 10" id="KW-0813">Transport</keyword>
<keyword evidence="5 12" id="KW-0732">Signal</keyword>
<evidence type="ECO:0000256" key="8">
    <source>
        <dbReference type="ARBA" id="ARBA00023136"/>
    </source>
</evidence>
<dbReference type="PROSITE" id="PS51257">
    <property type="entry name" value="PROKAR_LIPOPROTEIN"/>
    <property type="match status" value="1"/>
</dbReference>
<dbReference type="Gene3D" id="2.170.130.10">
    <property type="entry name" value="TonB-dependent receptor, plug domain"/>
    <property type="match status" value="1"/>
</dbReference>
<feature type="domain" description="TonB-dependent receptor plug" evidence="14">
    <location>
        <begin position="44"/>
        <end position="149"/>
    </location>
</feature>
<keyword evidence="3 10" id="KW-1134">Transmembrane beta strand</keyword>
<evidence type="ECO:0000313" key="15">
    <source>
        <dbReference type="EMBL" id="SEI83772.1"/>
    </source>
</evidence>
<dbReference type="PANTHER" id="PTHR30069">
    <property type="entry name" value="TONB-DEPENDENT OUTER MEMBRANE RECEPTOR"/>
    <property type="match status" value="1"/>
</dbReference>
<keyword evidence="16" id="KW-1185">Reference proteome</keyword>
<feature type="signal peptide" evidence="12">
    <location>
        <begin position="1"/>
        <end position="26"/>
    </location>
</feature>
<evidence type="ECO:0000259" key="13">
    <source>
        <dbReference type="Pfam" id="PF00593"/>
    </source>
</evidence>